<organism evidence="2 3">
    <name type="scientific">Linderina pennispora</name>
    <dbReference type="NCBI Taxonomy" id="61395"/>
    <lineage>
        <taxon>Eukaryota</taxon>
        <taxon>Fungi</taxon>
        <taxon>Fungi incertae sedis</taxon>
        <taxon>Zoopagomycota</taxon>
        <taxon>Kickxellomycotina</taxon>
        <taxon>Kickxellomycetes</taxon>
        <taxon>Kickxellales</taxon>
        <taxon>Kickxellaceae</taxon>
        <taxon>Linderina</taxon>
    </lineage>
</organism>
<dbReference type="InterPro" id="IPR036282">
    <property type="entry name" value="Glutathione-S-Trfase_C_sf"/>
</dbReference>
<gene>
    <name evidence="2" type="ORF">DL89DRAFT_255413</name>
</gene>
<dbReference type="SFLD" id="SFLDG00358">
    <property type="entry name" value="Main_(cytGST)"/>
    <property type="match status" value="1"/>
</dbReference>
<dbReference type="RefSeq" id="XP_040746651.1">
    <property type="nucleotide sequence ID" value="XM_040885342.1"/>
</dbReference>
<evidence type="ECO:0000313" key="3">
    <source>
        <dbReference type="Proteomes" id="UP000193922"/>
    </source>
</evidence>
<keyword evidence="3" id="KW-1185">Reference proteome</keyword>
<dbReference type="SUPFAM" id="SSF47616">
    <property type="entry name" value="GST C-terminal domain-like"/>
    <property type="match status" value="1"/>
</dbReference>
<evidence type="ECO:0000259" key="1">
    <source>
        <dbReference type="PROSITE" id="PS50405"/>
    </source>
</evidence>
<reference evidence="2 3" key="1">
    <citation type="submission" date="2016-07" db="EMBL/GenBank/DDBJ databases">
        <title>Pervasive Adenine N6-methylation of Active Genes in Fungi.</title>
        <authorList>
            <consortium name="DOE Joint Genome Institute"/>
            <person name="Mondo S.J."/>
            <person name="Dannebaum R.O."/>
            <person name="Kuo R.C."/>
            <person name="Labutti K."/>
            <person name="Haridas S."/>
            <person name="Kuo A."/>
            <person name="Salamov A."/>
            <person name="Ahrendt S.R."/>
            <person name="Lipzen A."/>
            <person name="Sullivan W."/>
            <person name="Andreopoulos W.B."/>
            <person name="Clum A."/>
            <person name="Lindquist E."/>
            <person name="Daum C."/>
            <person name="Ramamoorthy G.K."/>
            <person name="Gryganskyi A."/>
            <person name="Culley D."/>
            <person name="Magnuson J.K."/>
            <person name="James T.Y."/>
            <person name="O'Malley M.A."/>
            <person name="Stajich J.E."/>
            <person name="Spatafora J.W."/>
            <person name="Visel A."/>
            <person name="Grigoriev I.V."/>
        </authorList>
    </citation>
    <scope>NUCLEOTIDE SEQUENCE [LARGE SCALE GENOMIC DNA]</scope>
    <source>
        <strain evidence="2 3">ATCC 12442</strain>
    </source>
</reference>
<sequence length="228" mass="25203">MSLAAPFLENGYTLAQFRATSIAKVPHQRIDIDLADKPAWYGEINPKLTVPSLRLPNGTVLTESLDITAYIASEFPEAKLLPDDPAEHTKTTEFVDLFSQNINTTAFKLLMAKTTEEQKQASDTLLDGIKKVNDALAKQWTSTSGKGGPFWLGDRFSIVEVNTASFVNNLLVIPKHYRGFVLPQTDEYAAFNRWVGAIYAHPEFTRVQPADETIIKAAAKFVAPTATD</sequence>
<protein>
    <submittedName>
        <fullName evidence="2">Glutathione S-transferase</fullName>
    </submittedName>
</protein>
<comment type="caution">
    <text evidence="2">The sequence shown here is derived from an EMBL/GenBank/DDBJ whole genome shotgun (WGS) entry which is preliminary data.</text>
</comment>
<dbReference type="PROSITE" id="PS50405">
    <property type="entry name" value="GST_CTER"/>
    <property type="match status" value="1"/>
</dbReference>
<dbReference type="GeneID" id="63801990"/>
<dbReference type="GO" id="GO:0005737">
    <property type="term" value="C:cytoplasm"/>
    <property type="evidence" value="ECO:0007669"/>
    <property type="project" value="TreeGrafter"/>
</dbReference>
<dbReference type="InterPro" id="IPR010987">
    <property type="entry name" value="Glutathione-S-Trfase_C-like"/>
</dbReference>
<dbReference type="PANTHER" id="PTHR43968:SF6">
    <property type="entry name" value="GLUTATHIONE S-TRANSFERASE OMEGA"/>
    <property type="match status" value="1"/>
</dbReference>
<keyword evidence="2" id="KW-0808">Transferase</keyword>
<dbReference type="SFLD" id="SFLDS00019">
    <property type="entry name" value="Glutathione_Transferase_(cytos"/>
    <property type="match status" value="1"/>
</dbReference>
<dbReference type="InterPro" id="IPR036249">
    <property type="entry name" value="Thioredoxin-like_sf"/>
</dbReference>
<dbReference type="STRING" id="61395.A0A1Y1WIA8"/>
<proteinExistence type="predicted"/>
<dbReference type="OrthoDB" id="202840at2759"/>
<dbReference type="EMBL" id="MCFD01000002">
    <property type="protein sequence ID" value="ORX73311.1"/>
    <property type="molecule type" value="Genomic_DNA"/>
</dbReference>
<evidence type="ECO:0000313" key="2">
    <source>
        <dbReference type="EMBL" id="ORX73311.1"/>
    </source>
</evidence>
<dbReference type="Pfam" id="PF13409">
    <property type="entry name" value="GST_N_2"/>
    <property type="match status" value="1"/>
</dbReference>
<accession>A0A1Y1WIA8</accession>
<feature type="domain" description="GST C-terminal" evidence="1">
    <location>
        <begin position="84"/>
        <end position="221"/>
    </location>
</feature>
<dbReference type="Gene3D" id="1.20.1050.10">
    <property type="match status" value="1"/>
</dbReference>
<dbReference type="InterPro" id="IPR040079">
    <property type="entry name" value="Glutathione_S-Trfase"/>
</dbReference>
<dbReference type="InterPro" id="IPR050983">
    <property type="entry name" value="GST_Omega/HSP26"/>
</dbReference>
<dbReference type="Proteomes" id="UP000193922">
    <property type="component" value="Unassembled WGS sequence"/>
</dbReference>
<dbReference type="Gene3D" id="3.40.30.10">
    <property type="entry name" value="Glutaredoxin"/>
    <property type="match status" value="1"/>
</dbReference>
<dbReference type="SUPFAM" id="SSF52833">
    <property type="entry name" value="Thioredoxin-like"/>
    <property type="match status" value="1"/>
</dbReference>
<dbReference type="AlphaFoldDB" id="A0A1Y1WIA8"/>
<dbReference type="PANTHER" id="PTHR43968">
    <property type="match status" value="1"/>
</dbReference>
<dbReference type="GO" id="GO:0016740">
    <property type="term" value="F:transferase activity"/>
    <property type="evidence" value="ECO:0007669"/>
    <property type="project" value="UniProtKB-KW"/>
</dbReference>
<name>A0A1Y1WIA8_9FUNG</name>
<dbReference type="InterPro" id="IPR004045">
    <property type="entry name" value="Glutathione_S-Trfase_N"/>
</dbReference>